<evidence type="ECO:0008006" key="3">
    <source>
        <dbReference type="Google" id="ProtNLM"/>
    </source>
</evidence>
<dbReference type="Proteomes" id="UP001163255">
    <property type="component" value="Chromosome"/>
</dbReference>
<dbReference type="EMBL" id="CP103300">
    <property type="protein sequence ID" value="UYM14684.1"/>
    <property type="molecule type" value="Genomic_DNA"/>
</dbReference>
<dbReference type="Gene3D" id="3.90.70.20">
    <property type="match status" value="1"/>
</dbReference>
<evidence type="ECO:0000313" key="2">
    <source>
        <dbReference type="Proteomes" id="UP001163255"/>
    </source>
</evidence>
<protein>
    <recommendedName>
        <fullName evidence="3">Peptidase C58 YopT-type domain-containing protein</fullName>
    </recommendedName>
</protein>
<gene>
    <name evidence="1" type="ORF">NX720_17560</name>
</gene>
<name>A0ABY6GPL0_9GAMM</name>
<accession>A0ABY6GPL0</accession>
<keyword evidence="2" id="KW-1185">Reference proteome</keyword>
<proteinExistence type="predicted"/>
<evidence type="ECO:0000313" key="1">
    <source>
        <dbReference type="EMBL" id="UYM14684.1"/>
    </source>
</evidence>
<dbReference type="RefSeq" id="WP_262596305.1">
    <property type="nucleotide sequence ID" value="NZ_CP103300.1"/>
</dbReference>
<sequence>MHYKLVFDTRPMTDHSTFSRWKINTTGESSTIEASYSRKGFCMGITLIWIKKSVFSSRLLTSSSDLGSVHLIGIRSSQFNSYAMQEMNYWERWRYTFSIYGLSIGETRVTFFRSNNVNLKMEVQRMLKKKGCFLLILSKDGIDDHHCFGLRADDHAFEFLDANYGLFRFRNGLELLSFFLVYMKNYDKYIPGSIRIIETIKE</sequence>
<organism evidence="1 2">
    <name type="scientific">Endozoicomonas euniceicola</name>
    <dbReference type="NCBI Taxonomy" id="1234143"/>
    <lineage>
        <taxon>Bacteria</taxon>
        <taxon>Pseudomonadati</taxon>
        <taxon>Pseudomonadota</taxon>
        <taxon>Gammaproteobacteria</taxon>
        <taxon>Oceanospirillales</taxon>
        <taxon>Endozoicomonadaceae</taxon>
        <taxon>Endozoicomonas</taxon>
    </lineage>
</organism>
<reference evidence="1" key="1">
    <citation type="submission" date="2022-10" db="EMBL/GenBank/DDBJ databases">
        <title>Completed Genome Sequence of two octocoral isolated bacterium, Endozoicomonas euniceicola EF212T and Endozoicomonas gorgoniicola PS125T.</title>
        <authorList>
            <person name="Chiou Y.-J."/>
            <person name="Chen Y.-H."/>
        </authorList>
    </citation>
    <scope>NUCLEOTIDE SEQUENCE</scope>
    <source>
        <strain evidence="1">EF212</strain>
    </source>
</reference>